<organism evidence="4 5">
    <name type="scientific">Candidatus Cryptobacteroides faecigallinarum</name>
    <dbReference type="NCBI Taxonomy" id="2840763"/>
    <lineage>
        <taxon>Bacteria</taxon>
        <taxon>Pseudomonadati</taxon>
        <taxon>Bacteroidota</taxon>
        <taxon>Bacteroidia</taxon>
        <taxon>Bacteroidales</taxon>
        <taxon>Candidatus Cryptobacteroides</taxon>
    </lineage>
</organism>
<evidence type="ECO:0000313" key="5">
    <source>
        <dbReference type="Proteomes" id="UP000823757"/>
    </source>
</evidence>
<dbReference type="EMBL" id="JADIMD010000010">
    <property type="protein sequence ID" value="MBO8473802.1"/>
    <property type="molecule type" value="Genomic_DNA"/>
</dbReference>
<name>A0A9D9IJU9_9BACT</name>
<dbReference type="GO" id="GO:0046872">
    <property type="term" value="F:metal ion binding"/>
    <property type="evidence" value="ECO:0007669"/>
    <property type="project" value="InterPro"/>
</dbReference>
<dbReference type="InterPro" id="IPR050361">
    <property type="entry name" value="MPP/UQCRC_Complex"/>
</dbReference>
<reference evidence="4" key="2">
    <citation type="journal article" date="2021" name="PeerJ">
        <title>Extensive microbial diversity within the chicken gut microbiome revealed by metagenomics and culture.</title>
        <authorList>
            <person name="Gilroy R."/>
            <person name="Ravi A."/>
            <person name="Getino M."/>
            <person name="Pursley I."/>
            <person name="Horton D.L."/>
            <person name="Alikhan N.F."/>
            <person name="Baker D."/>
            <person name="Gharbi K."/>
            <person name="Hall N."/>
            <person name="Watson M."/>
            <person name="Adriaenssens E.M."/>
            <person name="Foster-Nyarko E."/>
            <person name="Jarju S."/>
            <person name="Secka A."/>
            <person name="Antonio M."/>
            <person name="Oren A."/>
            <person name="Chaudhuri R.R."/>
            <person name="La Ragione R."/>
            <person name="Hildebrand F."/>
            <person name="Pallen M.J."/>
        </authorList>
    </citation>
    <scope>NUCLEOTIDE SEQUENCE</scope>
    <source>
        <strain evidence="4">B1-13419</strain>
    </source>
</reference>
<dbReference type="SUPFAM" id="SSF63411">
    <property type="entry name" value="LuxS/MPP-like metallohydrolase"/>
    <property type="match status" value="2"/>
</dbReference>
<dbReference type="PANTHER" id="PTHR11851">
    <property type="entry name" value="METALLOPROTEASE"/>
    <property type="match status" value="1"/>
</dbReference>
<evidence type="ECO:0000259" key="3">
    <source>
        <dbReference type="Pfam" id="PF05193"/>
    </source>
</evidence>
<dbReference type="Pfam" id="PF05193">
    <property type="entry name" value="Peptidase_M16_C"/>
    <property type="match status" value="1"/>
</dbReference>
<feature type="domain" description="Peptidase M16 C-terminal" evidence="3">
    <location>
        <begin position="173"/>
        <end position="359"/>
    </location>
</feature>
<accession>A0A9D9IJU9</accession>
<dbReference type="InterPro" id="IPR011249">
    <property type="entry name" value="Metalloenz_LuxS/M16"/>
</dbReference>
<dbReference type="PANTHER" id="PTHR11851:SF49">
    <property type="entry name" value="MITOCHONDRIAL-PROCESSING PEPTIDASE SUBUNIT ALPHA"/>
    <property type="match status" value="1"/>
</dbReference>
<proteinExistence type="inferred from homology"/>
<sequence length="424" mass="46479">MITGRCDCGVQYAVKRGGSAVGYCALSIRCGTRSEAGYSGGKRDTDGFHSGIAHFTEHAVFKGTGKRNAAAVSSCLDKLGGELNAYTTKEEIVLHATVLKEDLRKAASLLFELVTSPSFPEQEIETERGVIIDEINSYKDSPSEEVYDKFEEMLFAGHPLSGPILGTVSSVRKITREELLRFVHDKFIPVNMAFTVVADLPEEKLEKSVKRLVSEYFASAASCHQESNGIISRPAPFRQARGFDVTKNKRNHQVNCVLGTAAPSLYDGDRRIAAVLLSNLLGGPASNSILNSVLREKNGWVYGVECSYTQYSDTGIMAICLGCEKDNLDKCLKAIWKELEKLKKEPISERRLKSAKKQLLGQLAISGDNGETQCLSMGKSLLAYGTVVSPEESRRMVESVTAARLQDLSCELFDRASMSMLTFI</sequence>
<evidence type="ECO:0000256" key="1">
    <source>
        <dbReference type="ARBA" id="ARBA00007261"/>
    </source>
</evidence>
<dbReference type="Proteomes" id="UP000823757">
    <property type="component" value="Unassembled WGS sequence"/>
</dbReference>
<comment type="similarity">
    <text evidence="1">Belongs to the peptidase M16 family.</text>
</comment>
<evidence type="ECO:0000313" key="4">
    <source>
        <dbReference type="EMBL" id="MBO8473802.1"/>
    </source>
</evidence>
<dbReference type="InterPro" id="IPR011765">
    <property type="entry name" value="Pept_M16_N"/>
</dbReference>
<reference evidence="4" key="1">
    <citation type="submission" date="2020-10" db="EMBL/GenBank/DDBJ databases">
        <authorList>
            <person name="Gilroy R."/>
        </authorList>
    </citation>
    <scope>NUCLEOTIDE SEQUENCE</scope>
    <source>
        <strain evidence="4">B1-13419</strain>
    </source>
</reference>
<feature type="domain" description="Peptidase M16 N-terminal" evidence="2">
    <location>
        <begin position="49"/>
        <end position="167"/>
    </location>
</feature>
<dbReference type="Pfam" id="PF00675">
    <property type="entry name" value="Peptidase_M16"/>
    <property type="match status" value="1"/>
</dbReference>
<gene>
    <name evidence="4" type="ORF">IAB91_00730</name>
</gene>
<protein>
    <submittedName>
        <fullName evidence="4">Insulinase family protein</fullName>
    </submittedName>
</protein>
<evidence type="ECO:0000259" key="2">
    <source>
        <dbReference type="Pfam" id="PF00675"/>
    </source>
</evidence>
<comment type="caution">
    <text evidence="4">The sequence shown here is derived from an EMBL/GenBank/DDBJ whole genome shotgun (WGS) entry which is preliminary data.</text>
</comment>
<dbReference type="Gene3D" id="3.30.830.10">
    <property type="entry name" value="Metalloenzyme, LuxS/M16 peptidase-like"/>
    <property type="match status" value="2"/>
</dbReference>
<dbReference type="InterPro" id="IPR007863">
    <property type="entry name" value="Peptidase_M16_C"/>
</dbReference>
<dbReference type="AlphaFoldDB" id="A0A9D9IJU9"/>